<feature type="domain" description="Phage tail tape measure protein" evidence="2">
    <location>
        <begin position="202"/>
        <end position="404"/>
    </location>
</feature>
<sequence length="1350" mass="144861">MTGAPLGRLIIEMGLDDTNFAKGVTGARKQLIALKNDLRTSREVVANFGHGIDGVAKPTEVLTKMIQTQERELRKLNTLYDKSFNNGKASQNTQKYAAQISKANAQLVNYQGQLKQAVTEQYKQSSVLPKLSEGFEKVSSGMDALANKTAPMTIGITAAFAKGVQAATNFNDQMTEIRALLSDGTPAAALSKQMDTLASKSKGWAKQYGIDTSSINEGMEEMIKRGYDFNQTVGAMPSVLDAARASGDDFGTVMSSSTAILEQFGLKTNDTASMMKNTQRVTDSLTFVANKTSAGFSDMGTAMEYVGPVAHSLNMSLEETSAAIGLLSNNGIEGDKAGTSLRGALTRLLKPTKESAAAFNQLGINLDEWKKGNIGFPDMLDTIKKHTEGMTDAEKSSLIAKAFGTQAQTGMNILIEQGGDALRNLTKETQNATGYTKKLADQMNNSDKNAFNKAKASLEVLSIDLGQKLLPSIVPIVKEVDNLAGAFAKLDPKTQQFIIKMALGAAAIAPTSKALSGFTKIISGVSKGLGALGEKGAAKFALRGITTEATGATAAIGGAGGLSSSLTGISPILAGIGPAAVGALGVAGLAGAIVIAQKATEKARGELQQIHDWGTVVGTSNNEQLTNFQEKLENFNAAFSTFESSGTNAAKNVTQAFKDLAGVTTTDIENATDTLIKKAKALGISDKEINDWKAKMDQQKANVQTMSDQVIQIYTNAANQHRELSAEEREIVKNNEQEMISAEINALSVSGEKKKAIQIALNENLNTVSKAQLKKYQSDLEEAVRSENESYRKTKEDLKQLFNQGMIEEAEYNAKLALLNDQHRGVLETLGNGLAKVMQQSLNFYQTDGAAAEAWHEKTAQYFKENGMNYDEITQKMQEQVKASKDSSGLISEYTANMTADGKKAADEWNAIIYDPKKGEVSTNATEVVAKALSAEGGWQNIQWIEKHANLSTNAMITIAEAAQANGMWNALTPEQKNLIVNNKEGLAVIVNSKENLAIWNSLPVNIKNMLGNNSDFVTKKEAAAKILEAWNQLTPKEKELKAKNLTVQPKEEAQRVIDSLHDKRVTLGALNGTIVPTFQAQKTVDSLKGKDVPLIATDNTGTGKNSAQRTMNGLQDVYRGLFANNNVGPTVSAANNAIQKGFNGKTAELDADDSSARTTLNGFLNLPAIKTINIQPHILGPVQNAQGTPYHPGGLAMVNDQKGPTYKELITLPNGNSFIPEGRNVTLPLPRGTKILKASKTAQLIPKYENGTAGIPADAKIFSDMRAIQHQWVINTSAVDNTSLLKEILKILSAMNDNDDLLYALKNLAKRPAVSVFDTEAAAKALEAKITAQQTQRNLIESMLGGKRP</sequence>
<evidence type="ECO:0000313" key="3">
    <source>
        <dbReference type="EMBL" id="MCW2279871.1"/>
    </source>
</evidence>
<keyword evidence="1" id="KW-1188">Viral release from host cell</keyword>
<dbReference type="EMBL" id="JAOQNN010000001">
    <property type="protein sequence ID" value="MCW2280415.1"/>
    <property type="molecule type" value="Genomic_DNA"/>
</dbReference>
<organism evidence="3 5">
    <name type="scientific">Lactococcus lactis</name>
    <dbReference type="NCBI Taxonomy" id="1358"/>
    <lineage>
        <taxon>Bacteria</taxon>
        <taxon>Bacillati</taxon>
        <taxon>Bacillota</taxon>
        <taxon>Bacilli</taxon>
        <taxon>Lactobacillales</taxon>
        <taxon>Streptococcaceae</taxon>
        <taxon>Lactococcus</taxon>
    </lineage>
</organism>
<dbReference type="InterPro" id="IPR010090">
    <property type="entry name" value="Phage_tape_meas"/>
</dbReference>
<protein>
    <submittedName>
        <fullName evidence="3">TP901 family phage tail tape measure protein</fullName>
    </submittedName>
</protein>
<dbReference type="Proteomes" id="UP001207687">
    <property type="component" value="Unassembled WGS sequence"/>
</dbReference>
<dbReference type="PANTHER" id="PTHR37813">
    <property type="entry name" value="FELS-2 PROPHAGE PROTEIN"/>
    <property type="match status" value="1"/>
</dbReference>
<dbReference type="NCBIfam" id="TIGR01760">
    <property type="entry name" value="tape_meas_TP901"/>
    <property type="match status" value="1"/>
</dbReference>
<evidence type="ECO:0000313" key="5">
    <source>
        <dbReference type="Proteomes" id="UP001207687"/>
    </source>
</evidence>
<dbReference type="RefSeq" id="WP_264653660.1">
    <property type="nucleotide sequence ID" value="NZ_JAOQNN010000001.1"/>
</dbReference>
<dbReference type="PANTHER" id="PTHR37813:SF1">
    <property type="entry name" value="FELS-2 PROPHAGE PROTEIN"/>
    <property type="match status" value="1"/>
</dbReference>
<accession>A0AAW5TMG5</accession>
<dbReference type="EMBL" id="JAOQNN010000001">
    <property type="protein sequence ID" value="MCW2279871.1"/>
    <property type="molecule type" value="Genomic_DNA"/>
</dbReference>
<gene>
    <name evidence="3" type="ORF">M2256_000329</name>
    <name evidence="4" type="ORF">M2256_000873</name>
</gene>
<comment type="caution">
    <text evidence="3">The sequence shown here is derived from an EMBL/GenBank/DDBJ whole genome shotgun (WGS) entry which is preliminary data.</text>
</comment>
<evidence type="ECO:0000313" key="4">
    <source>
        <dbReference type="EMBL" id="MCW2280415.1"/>
    </source>
</evidence>
<dbReference type="Pfam" id="PF10145">
    <property type="entry name" value="PhageMin_Tail"/>
    <property type="match status" value="1"/>
</dbReference>
<reference evidence="3" key="1">
    <citation type="submission" date="2023-08" db="EMBL/GenBank/DDBJ databases">
        <title>Genomic analyses of the natural microbiome of Caenorhabditis elegans.</title>
        <authorList>
            <person name="Samuel B."/>
        </authorList>
    </citation>
    <scope>NUCLEOTIDE SEQUENCE</scope>
    <source>
        <strain evidence="3">BIGb0220</strain>
    </source>
</reference>
<evidence type="ECO:0000256" key="1">
    <source>
        <dbReference type="ARBA" id="ARBA00022612"/>
    </source>
</evidence>
<evidence type="ECO:0000259" key="2">
    <source>
        <dbReference type="Pfam" id="PF10145"/>
    </source>
</evidence>
<name>A0AAW5TMG5_9LACT</name>
<proteinExistence type="predicted"/>